<dbReference type="OrthoDB" id="9805918at2"/>
<dbReference type="HAMAP" id="MF_00195">
    <property type="entry name" value="GTPase_Der"/>
    <property type="match status" value="1"/>
</dbReference>
<dbReference type="EMBL" id="CP000927">
    <property type="protein sequence ID" value="ABZ71625.1"/>
    <property type="molecule type" value="Genomic_DNA"/>
</dbReference>
<organism evidence="12">
    <name type="scientific">Caulobacter sp. (strain K31)</name>
    <dbReference type="NCBI Taxonomy" id="366602"/>
    <lineage>
        <taxon>Bacteria</taxon>
        <taxon>Pseudomonadati</taxon>
        <taxon>Pseudomonadota</taxon>
        <taxon>Alphaproteobacteria</taxon>
        <taxon>Caulobacterales</taxon>
        <taxon>Caulobacteraceae</taxon>
        <taxon>Caulobacter</taxon>
    </lineage>
</organism>
<keyword evidence="6 8" id="KW-0342">GTP-binding</keyword>
<comment type="similarity">
    <text evidence="1 8 9">Belongs to the TRAFAC class TrmE-Era-EngA-EngB-Septin-like GTPase superfamily. EngA (Der) GTPase family.</text>
</comment>
<dbReference type="PANTHER" id="PTHR43834:SF6">
    <property type="entry name" value="GTPASE DER"/>
    <property type="match status" value="1"/>
</dbReference>
<feature type="binding site" evidence="8">
    <location>
        <begin position="56"/>
        <end position="60"/>
    </location>
    <ligand>
        <name>GTP</name>
        <dbReference type="ChEBI" id="CHEBI:37565"/>
        <label>1</label>
    </ligand>
</feature>
<dbReference type="InterPro" id="IPR005225">
    <property type="entry name" value="Small_GTP-bd"/>
</dbReference>
<feature type="binding site" evidence="8">
    <location>
        <begin position="233"/>
        <end position="237"/>
    </location>
    <ligand>
        <name>GTP</name>
        <dbReference type="ChEBI" id="CHEBI:37565"/>
        <label>2</label>
    </ligand>
</feature>
<evidence type="ECO:0000256" key="8">
    <source>
        <dbReference type="HAMAP-Rule" id="MF_00195"/>
    </source>
</evidence>
<sequence length="602" mass="65240">MPLKLAIVGRPNVGKSTLFNRLAGRKLALVDDQPGVTRDRRFAHGRLGDLDLELIDTAGFEDVTDESLEARMRAQTELAIDEADVSLLVFDAREGLTPLDKTFAEILRKRNKPVLVAANKSEGKAGDHGAAEANSLGLGEPIQISGEHGEGMAELYAALIAIAPEELQGEHDELGDDKPIKIAIVGRPNAGKSTLINRLIGEQRLLTGPEAGITRDSISVDWDWGGRKVRLVDTAGLRKKAKVNEKLEKLSTGDTIRSITFAEVVLLIMDATHPFETQDLQIADLAEREGRCVVFVLAKWDLVEDQAATLKGFVEHAERMLPQLRGTPVVALSGETGKGVDKLMPAVLKSHRDWSTKVKTRDLNDWLQMAMQRHPPPSVGGKRIKPKYMAQIKARPPTFVLFSSRADQMPEQYRRYLINSLRESFDLPGVPLRITIKSGANPYAEGEAKGHSGKGKREFERKEREAERIKASRNTVKKSVRLAEAAAAAAGVEFEPGRTEATPTKAAVRVAKKAGQTVTRVGKPIEPTAAPAAEPGKAAVKSVKKQGPKAQKKSETPSYKVGFKAAGGKAVTGKSGFKSSTPKRPVAGARTVRGNKAPPKGR</sequence>
<dbReference type="NCBIfam" id="TIGR00231">
    <property type="entry name" value="small_GTP"/>
    <property type="match status" value="2"/>
</dbReference>
<feature type="compositionally biased region" description="Basic residues" evidence="10">
    <location>
        <begin position="542"/>
        <end position="551"/>
    </location>
</feature>
<protein>
    <recommendedName>
        <fullName evidence="2 8">GTPase Der</fullName>
    </recommendedName>
    <alternativeName>
        <fullName evidence="7 8">GTP-binding protein EngA</fullName>
    </alternativeName>
</protein>
<dbReference type="eggNOG" id="COG1160">
    <property type="taxonomic scope" value="Bacteria"/>
</dbReference>
<comment type="function">
    <text evidence="8">GTPase that plays an essential role in the late steps of ribosome biogenesis.</text>
</comment>
<dbReference type="PROSITE" id="PS51712">
    <property type="entry name" value="G_ENGA"/>
    <property type="match status" value="2"/>
</dbReference>
<evidence type="ECO:0000256" key="7">
    <source>
        <dbReference type="ARBA" id="ARBA00032345"/>
    </source>
</evidence>
<dbReference type="CDD" id="cd01895">
    <property type="entry name" value="EngA2"/>
    <property type="match status" value="1"/>
</dbReference>
<dbReference type="FunFam" id="3.30.300.20:FF:000004">
    <property type="entry name" value="GTPase Der"/>
    <property type="match status" value="1"/>
</dbReference>
<feature type="compositionally biased region" description="Basic and acidic residues" evidence="10">
    <location>
        <begin position="446"/>
        <end position="470"/>
    </location>
</feature>
<evidence type="ECO:0000259" key="11">
    <source>
        <dbReference type="PROSITE" id="PS51712"/>
    </source>
</evidence>
<evidence type="ECO:0000256" key="10">
    <source>
        <dbReference type="SAM" id="MobiDB-lite"/>
    </source>
</evidence>
<dbReference type="CDD" id="cd01894">
    <property type="entry name" value="EngA1"/>
    <property type="match status" value="1"/>
</dbReference>
<feature type="binding site" evidence="8">
    <location>
        <begin position="9"/>
        <end position="16"/>
    </location>
    <ligand>
        <name>GTP</name>
        <dbReference type="ChEBI" id="CHEBI:37565"/>
        <label>1</label>
    </ligand>
</feature>
<dbReference type="Gene3D" id="3.40.50.300">
    <property type="entry name" value="P-loop containing nucleotide triphosphate hydrolases"/>
    <property type="match status" value="2"/>
</dbReference>
<feature type="binding site" evidence="8">
    <location>
        <begin position="119"/>
        <end position="122"/>
    </location>
    <ligand>
        <name>GTP</name>
        <dbReference type="ChEBI" id="CHEBI:37565"/>
        <label>1</label>
    </ligand>
</feature>
<dbReference type="GO" id="GO:0042254">
    <property type="term" value="P:ribosome biogenesis"/>
    <property type="evidence" value="ECO:0007669"/>
    <property type="project" value="UniProtKB-KW"/>
</dbReference>
<accession>B0SWJ7</accession>
<dbReference type="Pfam" id="PF01926">
    <property type="entry name" value="MMR_HSR1"/>
    <property type="match status" value="2"/>
</dbReference>
<evidence type="ECO:0000256" key="1">
    <source>
        <dbReference type="ARBA" id="ARBA00008279"/>
    </source>
</evidence>
<feature type="region of interest" description="Disordered" evidence="10">
    <location>
        <begin position="443"/>
        <end position="472"/>
    </location>
</feature>
<dbReference type="SUPFAM" id="SSF52540">
    <property type="entry name" value="P-loop containing nucleoside triphosphate hydrolases"/>
    <property type="match status" value="2"/>
</dbReference>
<feature type="domain" description="EngA-type G" evidence="11">
    <location>
        <begin position="3"/>
        <end position="167"/>
    </location>
</feature>
<evidence type="ECO:0000256" key="3">
    <source>
        <dbReference type="ARBA" id="ARBA00022517"/>
    </source>
</evidence>
<dbReference type="AlphaFoldDB" id="B0SWJ7"/>
<dbReference type="PRINTS" id="PR00326">
    <property type="entry name" value="GTP1OBG"/>
</dbReference>
<keyword evidence="4" id="KW-0677">Repeat</keyword>
<dbReference type="InterPro" id="IPR015946">
    <property type="entry name" value="KH_dom-like_a/b"/>
</dbReference>
<dbReference type="InterPro" id="IPR006073">
    <property type="entry name" value="GTP-bd"/>
</dbReference>
<dbReference type="InterPro" id="IPR027417">
    <property type="entry name" value="P-loop_NTPase"/>
</dbReference>
<dbReference type="InterPro" id="IPR031166">
    <property type="entry name" value="G_ENGA"/>
</dbReference>
<evidence type="ECO:0000313" key="12">
    <source>
        <dbReference type="EMBL" id="ABZ71625.1"/>
    </source>
</evidence>
<dbReference type="Pfam" id="PF14714">
    <property type="entry name" value="KH_dom-like"/>
    <property type="match status" value="1"/>
</dbReference>
<evidence type="ECO:0000256" key="4">
    <source>
        <dbReference type="ARBA" id="ARBA00022737"/>
    </source>
</evidence>
<dbReference type="PANTHER" id="PTHR43834">
    <property type="entry name" value="GTPASE DER"/>
    <property type="match status" value="1"/>
</dbReference>
<feature type="domain" description="EngA-type G" evidence="11">
    <location>
        <begin position="180"/>
        <end position="355"/>
    </location>
</feature>
<name>B0SWJ7_CAUSK</name>
<comment type="subunit">
    <text evidence="8">Associates with the 50S ribosomal subunit.</text>
</comment>
<comment type="caution">
    <text evidence="8">Lacks conserved residue(s) required for the propagation of feature annotation.</text>
</comment>
<dbReference type="KEGG" id="cak:Caul_2498"/>
<evidence type="ECO:0000256" key="2">
    <source>
        <dbReference type="ARBA" id="ARBA00020953"/>
    </source>
</evidence>
<dbReference type="InterPro" id="IPR016484">
    <property type="entry name" value="GTPase_Der"/>
</dbReference>
<evidence type="ECO:0000256" key="5">
    <source>
        <dbReference type="ARBA" id="ARBA00022741"/>
    </source>
</evidence>
<dbReference type="InterPro" id="IPR032859">
    <property type="entry name" value="KH_dom-like"/>
</dbReference>
<dbReference type="Gene3D" id="3.30.300.20">
    <property type="match status" value="1"/>
</dbReference>
<dbReference type="STRING" id="366602.Caul_2498"/>
<feature type="region of interest" description="Disordered" evidence="10">
    <location>
        <begin position="525"/>
        <end position="602"/>
    </location>
</feature>
<keyword evidence="5 8" id="KW-0547">Nucleotide-binding</keyword>
<gene>
    <name evidence="8" type="primary">der</name>
    <name evidence="12" type="ordered locus">Caul_2498</name>
</gene>
<evidence type="ECO:0000256" key="9">
    <source>
        <dbReference type="PROSITE-ProRule" id="PRU01049"/>
    </source>
</evidence>
<keyword evidence="3 8" id="KW-0690">Ribosome biogenesis</keyword>
<dbReference type="GO" id="GO:0005525">
    <property type="term" value="F:GTP binding"/>
    <property type="evidence" value="ECO:0007669"/>
    <property type="project" value="UniProtKB-UniRule"/>
</dbReference>
<proteinExistence type="inferred from homology"/>
<evidence type="ECO:0000256" key="6">
    <source>
        <dbReference type="ARBA" id="ARBA00023134"/>
    </source>
</evidence>
<dbReference type="HOGENOM" id="CLU_016077_5_0_5"/>
<dbReference type="NCBIfam" id="TIGR03594">
    <property type="entry name" value="GTPase_EngA"/>
    <property type="match status" value="1"/>
</dbReference>
<feature type="compositionally biased region" description="Low complexity" evidence="10">
    <location>
        <begin position="525"/>
        <end position="539"/>
    </location>
</feature>
<reference evidence="12" key="1">
    <citation type="submission" date="2008-01" db="EMBL/GenBank/DDBJ databases">
        <title>Complete sequence of chromosome of Caulobacter sp. K31.</title>
        <authorList>
            <consortium name="US DOE Joint Genome Institute"/>
            <person name="Copeland A."/>
            <person name="Lucas S."/>
            <person name="Lapidus A."/>
            <person name="Barry K."/>
            <person name="Glavina del Rio T."/>
            <person name="Dalin E."/>
            <person name="Tice H."/>
            <person name="Pitluck S."/>
            <person name="Bruce D."/>
            <person name="Goodwin L."/>
            <person name="Thompson L.S."/>
            <person name="Brettin T."/>
            <person name="Detter J.C."/>
            <person name="Han C."/>
            <person name="Schmutz J."/>
            <person name="Larimer F."/>
            <person name="Land M."/>
            <person name="Hauser L."/>
            <person name="Kyrpides N."/>
            <person name="Kim E."/>
            <person name="Stephens C."/>
            <person name="Richardson P."/>
        </authorList>
    </citation>
    <scope>NUCLEOTIDE SEQUENCE [LARGE SCALE GENOMIC DNA]</scope>
    <source>
        <strain evidence="12">K31</strain>
    </source>
</reference>
<feature type="binding site" evidence="8">
    <location>
        <begin position="186"/>
        <end position="193"/>
    </location>
    <ligand>
        <name>GTP</name>
        <dbReference type="ChEBI" id="CHEBI:37565"/>
        <label>2</label>
    </ligand>
</feature>